<comment type="caution">
    <text evidence="1">The sequence shown here is derived from an EMBL/GenBank/DDBJ whole genome shotgun (WGS) entry which is preliminary data.</text>
</comment>
<dbReference type="RefSeq" id="WP_203851608.1">
    <property type="nucleotide sequence ID" value="NZ_BAAAVW010000029.1"/>
</dbReference>
<dbReference type="AlphaFoldDB" id="A0A919PTL8"/>
<evidence type="ECO:0000313" key="2">
    <source>
        <dbReference type="Proteomes" id="UP000660611"/>
    </source>
</evidence>
<reference evidence="1" key="1">
    <citation type="submission" date="2021-01" db="EMBL/GenBank/DDBJ databases">
        <title>Whole genome shotgun sequence of Dactylosporangium siamense NBRC 106093.</title>
        <authorList>
            <person name="Komaki H."/>
            <person name="Tamura T."/>
        </authorList>
    </citation>
    <scope>NUCLEOTIDE SEQUENCE</scope>
    <source>
        <strain evidence="1">NBRC 106093</strain>
    </source>
</reference>
<dbReference type="Proteomes" id="UP000660611">
    <property type="component" value="Unassembled WGS sequence"/>
</dbReference>
<keyword evidence="2" id="KW-1185">Reference proteome</keyword>
<accession>A0A919PTL8</accession>
<gene>
    <name evidence="1" type="ORF">Dsi01nite_079950</name>
</gene>
<name>A0A919PTL8_9ACTN</name>
<evidence type="ECO:0000313" key="1">
    <source>
        <dbReference type="EMBL" id="GIG49954.1"/>
    </source>
</evidence>
<proteinExistence type="predicted"/>
<sequence>MVDIVVAGVPLQAEWVGLPPNVGELVDVELDIDVVLGWADAIAMDGAEATLREGPKLRGNVELQERDLLTVRIATGLLQVEVDDGSIDVPPGTAVVMAAEHLKLYPTGV</sequence>
<dbReference type="EMBL" id="BONQ01000126">
    <property type="protein sequence ID" value="GIG49954.1"/>
    <property type="molecule type" value="Genomic_DNA"/>
</dbReference>
<protein>
    <submittedName>
        <fullName evidence="1">Uncharacterized protein</fullName>
    </submittedName>
</protein>
<organism evidence="1 2">
    <name type="scientific">Dactylosporangium siamense</name>
    <dbReference type="NCBI Taxonomy" id="685454"/>
    <lineage>
        <taxon>Bacteria</taxon>
        <taxon>Bacillati</taxon>
        <taxon>Actinomycetota</taxon>
        <taxon>Actinomycetes</taxon>
        <taxon>Micromonosporales</taxon>
        <taxon>Micromonosporaceae</taxon>
        <taxon>Dactylosporangium</taxon>
    </lineage>
</organism>